<comment type="subcellular location">
    <subcellularLocation>
        <location evidence="1">Cell membrane</location>
        <topology evidence="1">Peripheral membrane protein</topology>
    </subcellularLocation>
</comment>
<dbReference type="SUPFAM" id="SSF53448">
    <property type="entry name" value="Nucleotide-diphospho-sugar transferases"/>
    <property type="match status" value="2"/>
</dbReference>
<keyword evidence="7" id="KW-0472">Membrane</keyword>
<dbReference type="PANTHER" id="PTHR43179:SF7">
    <property type="entry name" value="RHAMNOSYLTRANSFERASE WBBL"/>
    <property type="match status" value="1"/>
</dbReference>
<feature type="domain" description="Glycosyltransferase 2-like" evidence="8">
    <location>
        <begin position="1198"/>
        <end position="1378"/>
    </location>
</feature>
<dbReference type="GO" id="GO:0047355">
    <property type="term" value="F:CDP-glycerol glycerophosphotransferase activity"/>
    <property type="evidence" value="ECO:0007669"/>
    <property type="project" value="InterPro"/>
</dbReference>
<dbReference type="Proteomes" id="UP000198675">
    <property type="component" value="Chromosome I"/>
</dbReference>
<dbReference type="PANTHER" id="PTHR43179">
    <property type="entry name" value="RHAMNOSYLTRANSFERASE WBBL"/>
    <property type="match status" value="1"/>
</dbReference>
<dbReference type="GO" id="GO:0019350">
    <property type="term" value="P:teichoic acid biosynthetic process"/>
    <property type="evidence" value="ECO:0007669"/>
    <property type="project" value="UniProtKB-KW"/>
</dbReference>
<dbReference type="CDD" id="cd04186">
    <property type="entry name" value="GT_2_like_c"/>
    <property type="match status" value="1"/>
</dbReference>
<dbReference type="InterPro" id="IPR001173">
    <property type="entry name" value="Glyco_trans_2-like"/>
</dbReference>
<dbReference type="Pfam" id="PF05045">
    <property type="entry name" value="RgpF"/>
    <property type="match status" value="1"/>
</dbReference>
<reference evidence="10" key="1">
    <citation type="submission" date="2016-10" db="EMBL/GenBank/DDBJ databases">
        <authorList>
            <person name="Varghese N."/>
            <person name="Submissions S."/>
        </authorList>
    </citation>
    <scope>NUCLEOTIDE SEQUENCE [LARGE SCALE GENOMIC DNA]</scope>
    <source>
        <strain evidence="10">KCTC 32246</strain>
    </source>
</reference>
<dbReference type="InterPro" id="IPR043149">
    <property type="entry name" value="TagF_N"/>
</dbReference>
<gene>
    <name evidence="9" type="ORF">SAMN05216363_1932</name>
</gene>
<protein>
    <submittedName>
        <fullName evidence="9">Rhamnan synthesis protein F</fullName>
    </submittedName>
</protein>
<evidence type="ECO:0000256" key="2">
    <source>
        <dbReference type="ARBA" id="ARBA00010488"/>
    </source>
</evidence>
<dbReference type="InterPro" id="IPR007554">
    <property type="entry name" value="Glycerophosphate_synth"/>
</dbReference>
<keyword evidence="10" id="KW-1185">Reference proteome</keyword>
<evidence type="ECO:0000256" key="3">
    <source>
        <dbReference type="ARBA" id="ARBA00022475"/>
    </source>
</evidence>
<dbReference type="Gene3D" id="3.90.550.10">
    <property type="entry name" value="Spore Coat Polysaccharide Biosynthesis Protein SpsA, Chain A"/>
    <property type="match status" value="2"/>
</dbReference>
<dbReference type="Gene3D" id="3.40.50.11820">
    <property type="match status" value="1"/>
</dbReference>
<keyword evidence="4" id="KW-0997">Cell inner membrane</keyword>
<keyword evidence="6" id="KW-0777">Teichoic acid biosynthesis</keyword>
<keyword evidence="5" id="KW-0808">Transferase</keyword>
<dbReference type="Gene3D" id="3.40.50.12580">
    <property type="match status" value="1"/>
</dbReference>
<proteinExistence type="inferred from homology"/>
<evidence type="ECO:0000313" key="10">
    <source>
        <dbReference type="Proteomes" id="UP000198675"/>
    </source>
</evidence>
<dbReference type="InterPro" id="IPR029044">
    <property type="entry name" value="Nucleotide-diphossugar_trans"/>
</dbReference>
<dbReference type="GO" id="GO:0005886">
    <property type="term" value="C:plasma membrane"/>
    <property type="evidence" value="ECO:0007669"/>
    <property type="project" value="UniProtKB-SubCell"/>
</dbReference>
<dbReference type="RefSeq" id="WP_167377318.1">
    <property type="nucleotide sequence ID" value="NZ_LT629797.1"/>
</dbReference>
<evidence type="ECO:0000256" key="5">
    <source>
        <dbReference type="ARBA" id="ARBA00022679"/>
    </source>
</evidence>
<accession>A0A1H2LNW2</accession>
<name>A0A1H2LNW2_9PSED</name>
<dbReference type="InterPro" id="IPR043148">
    <property type="entry name" value="TagF_C"/>
</dbReference>
<evidence type="ECO:0000256" key="4">
    <source>
        <dbReference type="ARBA" id="ARBA00022519"/>
    </source>
</evidence>
<evidence type="ECO:0000259" key="8">
    <source>
        <dbReference type="Pfam" id="PF00535"/>
    </source>
</evidence>
<dbReference type="EMBL" id="LT629797">
    <property type="protein sequence ID" value="SDU82609.1"/>
    <property type="molecule type" value="Genomic_DNA"/>
</dbReference>
<dbReference type="Gene3D" id="3.40.50.2000">
    <property type="entry name" value="Glycogen Phosphorylase B"/>
    <property type="match status" value="1"/>
</dbReference>
<keyword evidence="3" id="KW-1003">Cell membrane</keyword>
<dbReference type="InterPro" id="IPR007739">
    <property type="entry name" value="RgpF"/>
</dbReference>
<evidence type="ECO:0000256" key="1">
    <source>
        <dbReference type="ARBA" id="ARBA00004202"/>
    </source>
</evidence>
<evidence type="ECO:0000256" key="6">
    <source>
        <dbReference type="ARBA" id="ARBA00022944"/>
    </source>
</evidence>
<comment type="similarity">
    <text evidence="2">Belongs to the CDP-glycerol glycerophosphotransferase family.</text>
</comment>
<dbReference type="Pfam" id="PF04464">
    <property type="entry name" value="Glyphos_transf"/>
    <property type="match status" value="1"/>
</dbReference>
<organism evidence="9 10">
    <name type="scientific">Pseudomonas sihuiensis</name>
    <dbReference type="NCBI Taxonomy" id="1274359"/>
    <lineage>
        <taxon>Bacteria</taxon>
        <taxon>Pseudomonadati</taxon>
        <taxon>Pseudomonadota</taxon>
        <taxon>Gammaproteobacteria</taxon>
        <taxon>Pseudomonadales</taxon>
        <taxon>Pseudomonadaceae</taxon>
        <taxon>Pseudomonas</taxon>
    </lineage>
</organism>
<dbReference type="Pfam" id="PF00535">
    <property type="entry name" value="Glycos_transf_2"/>
    <property type="match status" value="1"/>
</dbReference>
<dbReference type="SUPFAM" id="SSF53756">
    <property type="entry name" value="UDP-Glycosyltransferase/glycogen phosphorylase"/>
    <property type="match status" value="1"/>
</dbReference>
<sequence length="1813" mass="205524">MLADTLTVDESLALIDTSGFFDREWYLTTYDDVRQSGVDPLTHFFFHGAFEGRNPGPAFDTLWYRTTNAQVIEDGENPLLHYLRIGRDQGCLPLQLLTAQVDPQVLEVLRGSPLFDAEYYTANNPIVALCKLDPLYHFCAYGSTNLLDPSREFDLLWYHQRYLREEAPEINALYHYETVGRAAGHATRPEPMPTSLVGRGEQYDPSKQVSLRRVCLFAGYDVDGLVDDYVVEYLRQLSRFADIYYLADCEMEPGQLDRLAPFVKGAWAIRHGAYDFGSYSKLARELVGWEVLDGYDELLLVNDSCYCIRSLDHVFAKMDAQRCDWWGMQATKGIWETRLCIENRFSDRIPLSHVKSHMLDEFSTSYLYDFHVGSYFLVLRRNVSSDPRFRELLSAVRVESNKRLIVVKYEIGFSRFLIQSGYEFSTYIDYLYPLHPMYSMTHFQLIADGMPLFKRLLLTDNNYFIPGLRGWKGLIRQACPQADVSLIEANLQRVANQERLFRSLNIQLNEGGELELPTMLGYEEFVAEDTVLPKHENWWAFPVCGFDHLLTGNDRAVFEWVKDDPGIKKLVFYRSRRPRVTGVNVEYYLLNSLEGQRALMQCRVVFVKHTPMRNAMFPLSADSHIFINLWHGIPLKRIGHASLDQQDNLQNLHVEHARCFSVIASSKLDQLAMAAAFYPLAYEDVWVTGLPRHDFILAPFERLPEDFQAETHKLEAQLAGRRLVLFTPTFRNQQGDAYYRFSDADLVGLAELLARHNAVLGVREHFADSARTYSTQLEKIGAIDLGDRRFPNIEVLFRSATALITDYSSCFFDFLLTNRPVLSLAYDLQRYANDERGMFYDMETVFPGPICTEFPLLLNGLDDAMAAPDMSLDPHYQQVRKLFFSYCDGDNSARLVERVRAVSCIVSTRRSEVKAQLAARGAAPRYAPSPALVSRMPSPAKTRLLREYLGRQGGGPLLGIFVIDREGDRARVEATLASLAEGRNLYHRVQISVVGRQASTVAERAHTIRHVACNGRSYADTLNAELADATIDWFMLVEAGETFTASGLFIAMLELQGADGCRAFYGDEFYRDANGELGAAFRPAFNLDMLLSFPVAMARHWLFQRDAAIEVGGFDAGFEGALEFDLILRLIEHGGLSDLGHVDEPLLVTATPLMKDNPDERKALLRHLHNRGYVAQLQSRYPGRYHIRYAHAGQPLVSIIIPTRDQLPMLQRCVESLLEKTHYTGYEIIIVDNDSQVAEAREWLSGVAALGDDKIRVLSYPGAFNFSAINNAAAGIARGDYLLLLNNDTAIIQDDWLDELLNHAQRPEVGVVGAKLLYPDGRVQHAGVVLGLRGPADHPFIGETLDAPGYMQRLQIDQNYSAVTAACMMVRKSLYEEVGGMDESDFRVSYNDVDLCLKIQQAGYLTVWTPHALVMHEGSVSQKSVDPLREEEKRVRFHDEQQAMYHKWLPVLARDPAYNQNLGLTGAGFNFDASRGLDWRPVGPALLPRVLGHPADEGGCGHYRIRQPFQALQAAGLVEGALSDTMLSPVELERFRPDVVLLQRQTTEAQLERIAEIKAFSNAFKVYELDDYLLDPPEGNGYRDTMAENLEVSLARAVGMSDRFVVSTEPLAEALSRMHGDIRVVPNLLPVQWWKNLKSHRGVDRKPRIGWAGGNSHAGDLALIADLVRQLAGEVDWVFFGMCPDALKPYVRELHEGVPIERYSRKLASLNLDLAIAPLEENRFNECKSNLRLLEYGACGFPVVCSAVRPYEGDLPVTRVRNRFKDWMDAIRMHLSDRDASARQGDELRSVVRRDWMLEGDNLQRWRRAWLPD</sequence>
<evidence type="ECO:0000313" key="9">
    <source>
        <dbReference type="EMBL" id="SDU82609.1"/>
    </source>
</evidence>
<evidence type="ECO:0000256" key="7">
    <source>
        <dbReference type="ARBA" id="ARBA00023136"/>
    </source>
</evidence>